<dbReference type="GO" id="GO:0016787">
    <property type="term" value="F:hydrolase activity"/>
    <property type="evidence" value="ECO:0007669"/>
    <property type="project" value="UniProtKB-KW"/>
</dbReference>
<dbReference type="Pfam" id="PF08386">
    <property type="entry name" value="Abhydrolase_4"/>
    <property type="match status" value="1"/>
</dbReference>
<evidence type="ECO:0000256" key="1">
    <source>
        <dbReference type="ARBA" id="ARBA00010088"/>
    </source>
</evidence>
<evidence type="ECO:0000313" key="6">
    <source>
        <dbReference type="EMBL" id="UQT61583.1"/>
    </source>
</evidence>
<dbReference type="EMBL" id="CP097289">
    <property type="protein sequence ID" value="UQT61583.1"/>
    <property type="molecule type" value="Genomic_DNA"/>
</dbReference>
<evidence type="ECO:0000259" key="5">
    <source>
        <dbReference type="Pfam" id="PF08386"/>
    </source>
</evidence>
<evidence type="ECO:0000256" key="2">
    <source>
        <dbReference type="ARBA" id="ARBA00022801"/>
    </source>
</evidence>
<dbReference type="InterPro" id="IPR051601">
    <property type="entry name" value="Serine_prot/Carboxylest_S33"/>
</dbReference>
<feature type="region of interest" description="Disordered" evidence="3">
    <location>
        <begin position="149"/>
        <end position="171"/>
    </location>
</feature>
<evidence type="ECO:0000259" key="4">
    <source>
        <dbReference type="Pfam" id="PF00561"/>
    </source>
</evidence>
<feature type="domain" description="Peptidase S33 tripeptidyl aminopeptidase-like C-terminal" evidence="5">
    <location>
        <begin position="440"/>
        <end position="539"/>
    </location>
</feature>
<dbReference type="PANTHER" id="PTHR43248">
    <property type="entry name" value="2-SUCCINYL-6-HYDROXY-2,4-CYCLOHEXADIENE-1-CARBOXYLATE SYNTHASE"/>
    <property type="match status" value="1"/>
</dbReference>
<feature type="compositionally biased region" description="Acidic residues" evidence="3">
    <location>
        <begin position="161"/>
        <end position="171"/>
    </location>
</feature>
<sequence>MGTGAWLPGVSAAASPESPSSPASSPSLSPSPSSSSPDLSRFYTQKIKWGACEGDGAGLLSESDATAVPKDKNVQCGKITVPLDYAKPSRGKVEVAMVRIKSSGKPRGSLLINFGGPGGAGVSGLLHAQKEFEYLGKGYDVVSFDPRGVGESSPVSCGEDGAQEPEMEGGPEDPAAVLDEMRKINEQCEKESGPVLPYVGTVNVSRDMDVMRQVLGDKKLNYLGFSYGTRLGAVYTAQFPKKVGRMVLDGVDTLTEDVEEQALVSAEGRQTALDNFIKWCTGNAGCVLGTDSRAARDNMSELIKGLDTYPLQSSDGAEFTGQDVVDVLGQALYSRQSWPALSQALGALLADGDPRALLRMSGSLAQQAPGDGVQGLAGVGGLAGVAGLAGRAPEDIPADNMAAALMAVNCADDPDRPDADSIEKEVTKLQEEFESTSAIFGRSMLMPVLFCFGRPAGTDYIRDEVRDVKSPDFLLVGTRGDPATPYRWTQETAERLGSAAVVLDNKGDGHTGYAGSKCVRDKVDGFLLYGEMPANGSSCGVDEEE</sequence>
<keyword evidence="2 6" id="KW-0378">Hydrolase</keyword>
<protein>
    <submittedName>
        <fullName evidence="6">Alpha/beta hydrolase</fullName>
    </submittedName>
</protein>
<dbReference type="Pfam" id="PF00561">
    <property type="entry name" value="Abhydrolase_1"/>
    <property type="match status" value="1"/>
</dbReference>
<dbReference type="Proteomes" id="UP000829992">
    <property type="component" value="Chromosome"/>
</dbReference>
<reference evidence="6 7" key="1">
    <citation type="submission" date="2022-05" db="EMBL/GenBank/DDBJ databases">
        <authorList>
            <person name="Zhou X."/>
            <person name="Li K."/>
            <person name="Man Y."/>
        </authorList>
    </citation>
    <scope>NUCLEOTIDE SEQUENCE [LARGE SCALE GENOMIC DNA]</scope>
    <source>
        <strain evidence="6 7">MS405</strain>
    </source>
</reference>
<dbReference type="InterPro" id="IPR013595">
    <property type="entry name" value="Pept_S33_TAP-like_C"/>
</dbReference>
<name>A0ABY4Q5W7_9ACTN</name>
<comment type="similarity">
    <text evidence="1">Belongs to the peptidase S33 family.</text>
</comment>
<feature type="compositionally biased region" description="Low complexity" evidence="3">
    <location>
        <begin position="11"/>
        <end position="37"/>
    </location>
</feature>
<accession>A0ABY4Q5W7</accession>
<feature type="region of interest" description="Disordered" evidence="3">
    <location>
        <begin position="1"/>
        <end position="39"/>
    </location>
</feature>
<dbReference type="InterPro" id="IPR029058">
    <property type="entry name" value="AB_hydrolase_fold"/>
</dbReference>
<feature type="domain" description="AB hydrolase-1" evidence="4">
    <location>
        <begin position="117"/>
        <end position="302"/>
    </location>
</feature>
<gene>
    <name evidence="6" type="ORF">M4V62_19265</name>
</gene>
<organism evidence="6 7">
    <name type="scientific">Streptomyces durmitorensis</name>
    <dbReference type="NCBI Taxonomy" id="319947"/>
    <lineage>
        <taxon>Bacteria</taxon>
        <taxon>Bacillati</taxon>
        <taxon>Actinomycetota</taxon>
        <taxon>Actinomycetes</taxon>
        <taxon>Kitasatosporales</taxon>
        <taxon>Streptomycetaceae</taxon>
        <taxon>Streptomyces</taxon>
    </lineage>
</organism>
<proteinExistence type="inferred from homology"/>
<evidence type="ECO:0000256" key="3">
    <source>
        <dbReference type="SAM" id="MobiDB-lite"/>
    </source>
</evidence>
<dbReference type="InterPro" id="IPR000073">
    <property type="entry name" value="AB_hydrolase_1"/>
</dbReference>
<dbReference type="Gene3D" id="3.40.50.1820">
    <property type="entry name" value="alpha/beta hydrolase"/>
    <property type="match status" value="1"/>
</dbReference>
<keyword evidence="7" id="KW-1185">Reference proteome</keyword>
<dbReference type="PANTHER" id="PTHR43248:SF25">
    <property type="entry name" value="AB HYDROLASE-1 DOMAIN-CONTAINING PROTEIN-RELATED"/>
    <property type="match status" value="1"/>
</dbReference>
<dbReference type="SUPFAM" id="SSF53474">
    <property type="entry name" value="alpha/beta-Hydrolases"/>
    <property type="match status" value="1"/>
</dbReference>
<evidence type="ECO:0000313" key="7">
    <source>
        <dbReference type="Proteomes" id="UP000829992"/>
    </source>
</evidence>